<keyword evidence="6 13" id="KW-0375">Hydrogen ion transport</keyword>
<evidence type="ECO:0000256" key="13">
    <source>
        <dbReference type="HAMAP-Rule" id="MF_01396"/>
    </source>
</evidence>
<dbReference type="PANTHER" id="PTHR10031:SF0">
    <property type="entry name" value="ATPASE PROTEIN 9"/>
    <property type="match status" value="1"/>
</dbReference>
<dbReference type="EMBL" id="HF951689">
    <property type="protein sequence ID" value="CCW34347.1"/>
    <property type="molecule type" value="Genomic_DNA"/>
</dbReference>
<keyword evidence="8 13" id="KW-0406">Ion transport</keyword>
<keyword evidence="4 13" id="KW-0138">CF(0)</keyword>
<evidence type="ECO:0000259" key="14">
    <source>
        <dbReference type="Pfam" id="PF00137"/>
    </source>
</evidence>
<evidence type="ECO:0000256" key="4">
    <source>
        <dbReference type="ARBA" id="ARBA00022547"/>
    </source>
</evidence>
<organism evidence="15 16">
    <name type="scientific">Chthonomonas calidirosea (strain DSM 23976 / ICMP 18418 / T49)</name>
    <dbReference type="NCBI Taxonomy" id="1303518"/>
    <lineage>
        <taxon>Bacteria</taxon>
        <taxon>Bacillati</taxon>
        <taxon>Armatimonadota</taxon>
        <taxon>Chthonomonadia</taxon>
        <taxon>Chthonomonadales</taxon>
        <taxon>Chthonomonadaceae</taxon>
        <taxon>Chthonomonas</taxon>
    </lineage>
</organism>
<feature type="site" description="Reversibly protonated during proton transport" evidence="13">
    <location>
        <position position="59"/>
    </location>
</feature>
<dbReference type="STRING" id="454171.CP488_00639"/>
<dbReference type="InParanoid" id="S0EVH0"/>
<dbReference type="HAMAP" id="MF_01396">
    <property type="entry name" value="ATP_synth_c_bact"/>
    <property type="match status" value="1"/>
</dbReference>
<dbReference type="InterPro" id="IPR020537">
    <property type="entry name" value="ATP_synth_F0_csu_DDCD_BS"/>
</dbReference>
<dbReference type="GO" id="GO:0033177">
    <property type="term" value="C:proton-transporting two-sector ATPase complex, proton-transporting domain"/>
    <property type="evidence" value="ECO:0007669"/>
    <property type="project" value="InterPro"/>
</dbReference>
<evidence type="ECO:0000256" key="12">
    <source>
        <dbReference type="ARBA" id="ARBA00025198"/>
    </source>
</evidence>
<evidence type="ECO:0000313" key="16">
    <source>
        <dbReference type="Proteomes" id="UP000014227"/>
    </source>
</evidence>
<dbReference type="PROSITE" id="PS00605">
    <property type="entry name" value="ATPASE_C"/>
    <property type="match status" value="1"/>
</dbReference>
<dbReference type="GO" id="GO:0016787">
    <property type="term" value="F:hydrolase activity"/>
    <property type="evidence" value="ECO:0007669"/>
    <property type="project" value="UniProtKB-KW"/>
</dbReference>
<evidence type="ECO:0000256" key="11">
    <source>
        <dbReference type="ARBA" id="ARBA00023310"/>
    </source>
</evidence>
<dbReference type="GO" id="GO:0008289">
    <property type="term" value="F:lipid binding"/>
    <property type="evidence" value="ECO:0007669"/>
    <property type="project" value="UniProtKB-KW"/>
</dbReference>
<keyword evidence="3 13" id="KW-0813">Transport</keyword>
<keyword evidence="5 13" id="KW-0812">Transmembrane</keyword>
<evidence type="ECO:0000256" key="6">
    <source>
        <dbReference type="ARBA" id="ARBA00022781"/>
    </source>
</evidence>
<comment type="function">
    <text evidence="12 13">F(1)F(0) ATP synthase produces ATP from ADP in the presence of a proton or sodium gradient. F-type ATPases consist of two structural domains, F(1) containing the extramembraneous catalytic core and F(0) containing the membrane proton channel, linked together by a central stalk and a peripheral stalk. During catalysis, ATP synthesis in the catalytic domain of F(1) is coupled via a rotary mechanism of the central stalk subunits to proton translocation.</text>
</comment>
<dbReference type="GO" id="GO:0005886">
    <property type="term" value="C:plasma membrane"/>
    <property type="evidence" value="ECO:0007669"/>
    <property type="project" value="UniProtKB-SubCell"/>
</dbReference>
<sequence>MIYFAALAIAAGLAVPIAVIGAGIGQGRAVASGLESMARQPGMAGQLLINMIIGLAFIESLVLFALVLVFIFLGSRLPNTNQVLQTIQSTQVSK</sequence>
<evidence type="ECO:0000256" key="3">
    <source>
        <dbReference type="ARBA" id="ARBA00022448"/>
    </source>
</evidence>
<dbReference type="NCBIfam" id="TIGR01260">
    <property type="entry name" value="ATP_synt_c"/>
    <property type="match status" value="1"/>
</dbReference>
<keyword evidence="7 13" id="KW-1133">Transmembrane helix</keyword>
<dbReference type="InterPro" id="IPR000454">
    <property type="entry name" value="ATP_synth_F0_csu"/>
</dbReference>
<evidence type="ECO:0000256" key="10">
    <source>
        <dbReference type="ARBA" id="ARBA00023136"/>
    </source>
</evidence>
<dbReference type="InterPro" id="IPR035921">
    <property type="entry name" value="F/V-ATP_Csub_sf"/>
</dbReference>
<reference evidence="16" key="1">
    <citation type="submission" date="2013-03" db="EMBL/GenBank/DDBJ databases">
        <title>Genome sequence of Chthonomonas calidirosea, the first sequenced genome from the Armatimonadetes phylum (formally candidate division OP10).</title>
        <authorList>
            <person name="Lee K.C.Y."/>
            <person name="Morgan X.C."/>
            <person name="Dunfield P.F."/>
            <person name="Tamas I."/>
            <person name="Houghton K.M."/>
            <person name="Vyssotski M."/>
            <person name="Ryan J.L.J."/>
            <person name="Lagutin K."/>
            <person name="McDonald I.R."/>
            <person name="Stott M.B."/>
        </authorList>
    </citation>
    <scope>NUCLEOTIDE SEQUENCE [LARGE SCALE GENOMIC DNA]</scope>
    <source>
        <strain evidence="16">DSM 23976 / ICMP 18418 / T49</strain>
    </source>
</reference>
<keyword evidence="9 13" id="KW-0446">Lipid-binding</keyword>
<dbReference type="Pfam" id="PF00137">
    <property type="entry name" value="ATP-synt_C"/>
    <property type="match status" value="1"/>
</dbReference>
<name>S0EVH0_CHTCT</name>
<comment type="similarity">
    <text evidence="2 13">Belongs to the ATPase C chain family.</text>
</comment>
<dbReference type="Gene3D" id="1.20.20.10">
    <property type="entry name" value="F1F0 ATP synthase subunit C"/>
    <property type="match status" value="1"/>
</dbReference>
<proteinExistence type="inferred from homology"/>
<evidence type="ECO:0000256" key="2">
    <source>
        <dbReference type="ARBA" id="ARBA00006704"/>
    </source>
</evidence>
<dbReference type="InterPro" id="IPR005953">
    <property type="entry name" value="ATP_synth_csu_bac/chlpt"/>
</dbReference>
<dbReference type="Proteomes" id="UP000014227">
    <property type="component" value="Chromosome I"/>
</dbReference>
<comment type="subcellular location">
    <subcellularLocation>
        <location evidence="13">Cell membrane</location>
        <topology evidence="13">Multi-pass membrane protein</topology>
    </subcellularLocation>
    <subcellularLocation>
        <location evidence="1">Membrane</location>
        <topology evidence="1">Multi-pass membrane protein</topology>
    </subcellularLocation>
</comment>
<dbReference type="AlphaFoldDB" id="S0EVH0"/>
<accession>S0EVH0</accession>
<dbReference type="FunCoup" id="S0EVH0">
    <property type="interactions" value="371"/>
</dbReference>
<protein>
    <recommendedName>
        <fullName evidence="13">ATP synthase subunit c</fullName>
    </recommendedName>
    <alternativeName>
        <fullName evidence="13">ATP synthase F(0) sector subunit c</fullName>
    </alternativeName>
    <alternativeName>
        <fullName evidence="13">F-type ATPase subunit c</fullName>
        <shortName evidence="13">F-ATPase subunit c</shortName>
    </alternativeName>
    <alternativeName>
        <fullName evidence="13">Lipid-binding protein</fullName>
    </alternativeName>
</protein>
<keyword evidence="13" id="KW-1003">Cell membrane</keyword>
<keyword evidence="16" id="KW-1185">Reference proteome</keyword>
<feature type="transmembrane region" description="Helical" evidence="13">
    <location>
        <begin position="51"/>
        <end position="73"/>
    </location>
</feature>
<evidence type="ECO:0000256" key="1">
    <source>
        <dbReference type="ARBA" id="ARBA00004141"/>
    </source>
</evidence>
<evidence type="ECO:0000256" key="9">
    <source>
        <dbReference type="ARBA" id="ARBA00023121"/>
    </source>
</evidence>
<dbReference type="PATRIC" id="fig|1303518.3.peg.522"/>
<keyword evidence="10 13" id="KW-0472">Membrane</keyword>
<feature type="domain" description="V-ATPase proteolipid subunit C-like" evidence="14">
    <location>
        <begin position="9"/>
        <end position="72"/>
    </location>
</feature>
<dbReference type="RefSeq" id="WP_016481909.1">
    <property type="nucleotide sequence ID" value="NC_021487.1"/>
</dbReference>
<dbReference type="InterPro" id="IPR002379">
    <property type="entry name" value="ATPase_proteolipid_c-like_dom"/>
</dbReference>
<gene>
    <name evidence="13" type="primary">atpE</name>
    <name evidence="15" type="ORF">CCALI_00514</name>
</gene>
<dbReference type="KEGG" id="ccz:CCALI_00514"/>
<dbReference type="CDD" id="cd18121">
    <property type="entry name" value="ATP-synt_Fo_c"/>
    <property type="match status" value="1"/>
</dbReference>
<keyword evidence="11 13" id="KW-0066">ATP synthesis</keyword>
<dbReference type="InterPro" id="IPR038662">
    <property type="entry name" value="ATP_synth_F0_csu_sf"/>
</dbReference>
<evidence type="ECO:0000256" key="7">
    <source>
        <dbReference type="ARBA" id="ARBA00022989"/>
    </source>
</evidence>
<keyword evidence="15" id="KW-0378">Hydrolase</keyword>
<dbReference type="GO" id="GO:0045259">
    <property type="term" value="C:proton-transporting ATP synthase complex"/>
    <property type="evidence" value="ECO:0007669"/>
    <property type="project" value="UniProtKB-KW"/>
</dbReference>
<dbReference type="SUPFAM" id="SSF81333">
    <property type="entry name" value="F1F0 ATP synthase subunit C"/>
    <property type="match status" value="1"/>
</dbReference>
<dbReference type="GO" id="GO:0046933">
    <property type="term" value="F:proton-transporting ATP synthase activity, rotational mechanism"/>
    <property type="evidence" value="ECO:0007669"/>
    <property type="project" value="UniProtKB-UniRule"/>
</dbReference>
<dbReference type="PRINTS" id="PR00124">
    <property type="entry name" value="ATPASEC"/>
</dbReference>
<dbReference type="PANTHER" id="PTHR10031">
    <property type="entry name" value="ATP SYNTHASE LIPID-BINDING PROTEIN, MITOCHONDRIAL"/>
    <property type="match status" value="1"/>
</dbReference>
<comment type="caution">
    <text evidence="13">Lacks conserved residue(s) required for the propagation of feature annotation.</text>
</comment>
<evidence type="ECO:0000256" key="8">
    <source>
        <dbReference type="ARBA" id="ARBA00023065"/>
    </source>
</evidence>
<evidence type="ECO:0000313" key="15">
    <source>
        <dbReference type="EMBL" id="CCW34347.1"/>
    </source>
</evidence>
<dbReference type="eggNOG" id="COG0636">
    <property type="taxonomic scope" value="Bacteria"/>
</dbReference>
<comment type="function">
    <text evidence="13">Key component of the F(0) channel; it plays a direct role in translocation across the membrane. A homomeric c-ring of between 10-14 subunits forms the central stalk rotor element with the F(1) delta and epsilon subunits.</text>
</comment>
<dbReference type="HOGENOM" id="CLU_148047_2_0_0"/>
<evidence type="ECO:0000256" key="5">
    <source>
        <dbReference type="ARBA" id="ARBA00022692"/>
    </source>
</evidence>